<comment type="caution">
    <text evidence="3">The sequence shown here is derived from an EMBL/GenBank/DDBJ whole genome shotgun (WGS) entry which is preliminary data.</text>
</comment>
<dbReference type="NCBIfam" id="TIGR00278">
    <property type="entry name" value="membrane protein insertion efficiency factor YidD"/>
    <property type="match status" value="1"/>
</dbReference>
<comment type="function">
    <text evidence="1">Could be involved in insertion of integral membrane proteins into the membrane.</text>
</comment>
<dbReference type="HAMAP" id="MF_00386">
    <property type="entry name" value="UPF0161_YidD"/>
    <property type="match status" value="1"/>
</dbReference>
<dbReference type="eggNOG" id="COG0759">
    <property type="taxonomic scope" value="Bacteria"/>
</dbReference>
<evidence type="ECO:0000313" key="3">
    <source>
        <dbReference type="EMBL" id="KCZ61200.1"/>
    </source>
</evidence>
<evidence type="ECO:0000313" key="4">
    <source>
        <dbReference type="Proteomes" id="UP000027190"/>
    </source>
</evidence>
<dbReference type="Pfam" id="PF01809">
    <property type="entry name" value="YidD"/>
    <property type="match status" value="1"/>
</dbReference>
<dbReference type="InterPro" id="IPR002696">
    <property type="entry name" value="Membr_insert_effic_factor_YidD"/>
</dbReference>
<proteinExistence type="inferred from homology"/>
<dbReference type="OrthoDB" id="9801753at2"/>
<evidence type="ECO:0000256" key="2">
    <source>
        <dbReference type="SAM" id="SignalP"/>
    </source>
</evidence>
<evidence type="ECO:0000256" key="1">
    <source>
        <dbReference type="HAMAP-Rule" id="MF_00386"/>
    </source>
</evidence>
<keyword evidence="2" id="KW-0732">Signal</keyword>
<dbReference type="PANTHER" id="PTHR33383">
    <property type="entry name" value="MEMBRANE PROTEIN INSERTION EFFICIENCY FACTOR-RELATED"/>
    <property type="match status" value="1"/>
</dbReference>
<dbReference type="GO" id="GO:0005886">
    <property type="term" value="C:plasma membrane"/>
    <property type="evidence" value="ECO:0007669"/>
    <property type="project" value="UniProtKB-SubCell"/>
</dbReference>
<keyword evidence="4" id="KW-1185">Reference proteome</keyword>
<keyword evidence="1" id="KW-1003">Cell membrane</keyword>
<dbReference type="SMART" id="SM01234">
    <property type="entry name" value="Haemolytic"/>
    <property type="match status" value="1"/>
</dbReference>
<dbReference type="RefSeq" id="WP_034736438.1">
    <property type="nucleotide sequence ID" value="NZ_AWFG01000001.1"/>
</dbReference>
<dbReference type="EMBL" id="AWFG01000001">
    <property type="protein sequence ID" value="KCZ61200.1"/>
    <property type="molecule type" value="Genomic_DNA"/>
</dbReference>
<name>A0A062UPG4_9PROT</name>
<feature type="chain" id="PRO_5001614912" description="Putative membrane protein insertion efficiency factor" evidence="2">
    <location>
        <begin position="27"/>
        <end position="111"/>
    </location>
</feature>
<dbReference type="PATRIC" id="fig|1280947.3.peg.462"/>
<keyword evidence="1" id="KW-0472">Membrane</keyword>
<reference evidence="3 4" key="1">
    <citation type="journal article" date="2014" name="Antonie Van Leeuwenhoek">
        <title>Hyphomonas beringensis sp. nov. and Hyphomonas chukchiensis sp. nov., isolated from surface seawater of the Bering Sea and Chukchi Sea.</title>
        <authorList>
            <person name="Li C."/>
            <person name="Lai Q."/>
            <person name="Li G."/>
            <person name="Dong C."/>
            <person name="Wang J."/>
            <person name="Liao Y."/>
            <person name="Shao Z."/>
        </authorList>
    </citation>
    <scope>NUCLEOTIDE SEQUENCE [LARGE SCALE GENOMIC DNA]</scope>
    <source>
        <strain evidence="3 4">BH-BN04-4</strain>
    </source>
</reference>
<organism evidence="3 4">
    <name type="scientific">Hyphomonas chukchiensis</name>
    <dbReference type="NCBI Taxonomy" id="1280947"/>
    <lineage>
        <taxon>Bacteria</taxon>
        <taxon>Pseudomonadati</taxon>
        <taxon>Pseudomonadota</taxon>
        <taxon>Alphaproteobacteria</taxon>
        <taxon>Hyphomonadales</taxon>
        <taxon>Hyphomonadaceae</taxon>
        <taxon>Hyphomonas</taxon>
    </lineage>
</organism>
<dbReference type="Proteomes" id="UP000027190">
    <property type="component" value="Unassembled WGS sequence"/>
</dbReference>
<gene>
    <name evidence="3" type="ORF">HY30_02340</name>
</gene>
<protein>
    <recommendedName>
        <fullName evidence="1">Putative membrane protein insertion efficiency factor</fullName>
    </recommendedName>
</protein>
<comment type="subcellular location">
    <subcellularLocation>
        <location evidence="1">Cell membrane</location>
        <topology evidence="1">Peripheral membrane protein</topology>
        <orientation evidence="1">Cytoplasmic side</orientation>
    </subcellularLocation>
</comment>
<feature type="signal peptide" evidence="2">
    <location>
        <begin position="1"/>
        <end position="26"/>
    </location>
</feature>
<sequence>MSGLRRKTAYVLLRIYKASFSLVFYAAGARCQHKPTCSEYGAECVARHGWWPGGWMAIARFIRCRPGGSFGYDPAPETKPDVPAWQPWRYGDWKTGGRPFPNQQIENPPEA</sequence>
<dbReference type="PANTHER" id="PTHR33383:SF1">
    <property type="entry name" value="MEMBRANE PROTEIN INSERTION EFFICIENCY FACTOR-RELATED"/>
    <property type="match status" value="1"/>
</dbReference>
<dbReference type="STRING" id="1280947.HY30_02340"/>
<comment type="similarity">
    <text evidence="1">Belongs to the UPF0161 family.</text>
</comment>
<accession>A0A062UPG4</accession>
<dbReference type="AlphaFoldDB" id="A0A062UPG4"/>